<dbReference type="GO" id="GO:0016787">
    <property type="term" value="F:hydrolase activity"/>
    <property type="evidence" value="ECO:0007669"/>
    <property type="project" value="UniProtKB-KW"/>
</dbReference>
<dbReference type="InterPro" id="IPR016035">
    <property type="entry name" value="Acyl_Trfase/lysoPLipase"/>
</dbReference>
<comment type="caution">
    <text evidence="6">The sequence shown here is derived from an EMBL/GenBank/DDBJ whole genome shotgun (WGS) entry which is preliminary data.</text>
</comment>
<reference evidence="6" key="1">
    <citation type="journal article" date="2014" name="Front. Microbiol.">
        <title>High frequency of phylogenetically diverse reductive dehalogenase-homologous genes in deep subseafloor sedimentary metagenomes.</title>
        <authorList>
            <person name="Kawai M."/>
            <person name="Futagami T."/>
            <person name="Toyoda A."/>
            <person name="Takaki Y."/>
            <person name="Nishi S."/>
            <person name="Hori S."/>
            <person name="Arai W."/>
            <person name="Tsubouchi T."/>
            <person name="Morono Y."/>
            <person name="Uchiyama I."/>
            <person name="Ito T."/>
            <person name="Fujiyama A."/>
            <person name="Inagaki F."/>
            <person name="Takami H."/>
        </authorList>
    </citation>
    <scope>NUCLEOTIDE SEQUENCE</scope>
    <source>
        <strain evidence="6">Expedition CK06-06</strain>
    </source>
</reference>
<name>X1FUX6_9ZZZZ</name>
<dbReference type="EMBL" id="BARU01010714">
    <property type="protein sequence ID" value="GAH36350.1"/>
    <property type="molecule type" value="Genomic_DNA"/>
</dbReference>
<evidence type="ECO:0000256" key="3">
    <source>
        <dbReference type="ARBA" id="ARBA00023098"/>
    </source>
</evidence>
<feature type="domain" description="PNPLA" evidence="5">
    <location>
        <begin position="10"/>
        <end position="170"/>
    </location>
</feature>
<keyword evidence="1" id="KW-0378">Hydrolase</keyword>
<keyword evidence="2" id="KW-0442">Lipid degradation</keyword>
<sequence length="286" mass="32419">MKTSEKNVALVLSSGGARGMAHVGVIDELEKAGYTIRSIAGSSIGTVVGGIYATGNLNAFAEWVNNLHKFDVFRLMDFTLSTQGFIKGEKVFEEIRKFVEDRNIEDLDIPFAAIAADVFNRREVVLNKESLFHAVRASIAIPTVLQPKKINGIELVDGGVVNPIPVEHVHRSRNDILVVVDMNSTFPYKKPQFDKAAQELNKNQYKKVFERLKKKFRYNHSHGKSSSPRLGYYELLQKSMNLMQEKLSEMILEKYQPDLLIRISRKACKTFEFYRSNEMIEAGKEA</sequence>
<dbReference type="PANTHER" id="PTHR14226:SF76">
    <property type="entry name" value="NTE FAMILY PROTEIN RSSA"/>
    <property type="match status" value="1"/>
</dbReference>
<keyword evidence="3" id="KW-0443">Lipid metabolism</keyword>
<organism evidence="6">
    <name type="scientific">marine sediment metagenome</name>
    <dbReference type="NCBI Taxonomy" id="412755"/>
    <lineage>
        <taxon>unclassified sequences</taxon>
        <taxon>metagenomes</taxon>
        <taxon>ecological metagenomes</taxon>
    </lineage>
</organism>
<evidence type="ECO:0000256" key="4">
    <source>
        <dbReference type="SAM" id="Coils"/>
    </source>
</evidence>
<dbReference type="InterPro" id="IPR002641">
    <property type="entry name" value="PNPLA_dom"/>
</dbReference>
<dbReference type="Gene3D" id="3.40.1090.10">
    <property type="entry name" value="Cytosolic phospholipase A2 catalytic domain"/>
    <property type="match status" value="1"/>
</dbReference>
<gene>
    <name evidence="6" type="ORF">S03H2_20344</name>
</gene>
<dbReference type="Pfam" id="PF01734">
    <property type="entry name" value="Patatin"/>
    <property type="match status" value="1"/>
</dbReference>
<evidence type="ECO:0000259" key="5">
    <source>
        <dbReference type="PROSITE" id="PS51635"/>
    </source>
</evidence>
<keyword evidence="4" id="KW-0175">Coiled coil</keyword>
<accession>X1FUX6</accession>
<dbReference type="AlphaFoldDB" id="X1FUX6"/>
<dbReference type="SUPFAM" id="SSF52151">
    <property type="entry name" value="FabD/lysophospholipase-like"/>
    <property type="match status" value="1"/>
</dbReference>
<proteinExistence type="predicted"/>
<dbReference type="PANTHER" id="PTHR14226">
    <property type="entry name" value="NEUROPATHY TARGET ESTERASE/SWISS CHEESE D.MELANOGASTER"/>
    <property type="match status" value="1"/>
</dbReference>
<dbReference type="PROSITE" id="PS51635">
    <property type="entry name" value="PNPLA"/>
    <property type="match status" value="1"/>
</dbReference>
<feature type="coiled-coil region" evidence="4">
    <location>
        <begin position="195"/>
        <end position="253"/>
    </location>
</feature>
<evidence type="ECO:0000256" key="2">
    <source>
        <dbReference type="ARBA" id="ARBA00022963"/>
    </source>
</evidence>
<feature type="non-terminal residue" evidence="6">
    <location>
        <position position="286"/>
    </location>
</feature>
<dbReference type="GO" id="GO:0016042">
    <property type="term" value="P:lipid catabolic process"/>
    <property type="evidence" value="ECO:0007669"/>
    <property type="project" value="UniProtKB-KW"/>
</dbReference>
<protein>
    <recommendedName>
        <fullName evidence="5">PNPLA domain-containing protein</fullName>
    </recommendedName>
</protein>
<dbReference type="InterPro" id="IPR050301">
    <property type="entry name" value="NTE"/>
</dbReference>
<evidence type="ECO:0000313" key="6">
    <source>
        <dbReference type="EMBL" id="GAH36350.1"/>
    </source>
</evidence>
<evidence type="ECO:0000256" key="1">
    <source>
        <dbReference type="ARBA" id="ARBA00022801"/>
    </source>
</evidence>